<feature type="transmembrane region" description="Helical" evidence="1">
    <location>
        <begin position="308"/>
        <end position="334"/>
    </location>
</feature>
<organism evidence="5">
    <name type="scientific">Thrips palmi</name>
    <name type="common">Melon thrips</name>
    <dbReference type="NCBI Taxonomy" id="161013"/>
    <lineage>
        <taxon>Eukaryota</taxon>
        <taxon>Metazoa</taxon>
        <taxon>Ecdysozoa</taxon>
        <taxon>Arthropoda</taxon>
        <taxon>Hexapoda</taxon>
        <taxon>Insecta</taxon>
        <taxon>Pterygota</taxon>
        <taxon>Neoptera</taxon>
        <taxon>Paraneoptera</taxon>
        <taxon>Thysanoptera</taxon>
        <taxon>Terebrantia</taxon>
        <taxon>Thripoidea</taxon>
        <taxon>Thripidae</taxon>
        <taxon>Thrips</taxon>
    </lineage>
</organism>
<dbReference type="Pfam" id="PF08357">
    <property type="entry name" value="SEFIR"/>
    <property type="match status" value="1"/>
</dbReference>
<dbReference type="RefSeq" id="XP_034246497.1">
    <property type="nucleotide sequence ID" value="XM_034390606.1"/>
</dbReference>
<feature type="domain" description="SEFIR" evidence="3">
    <location>
        <begin position="350"/>
        <end position="481"/>
    </location>
</feature>
<keyword evidence="1" id="KW-1133">Transmembrane helix</keyword>
<dbReference type="InParanoid" id="A0A6P8ZCL8"/>
<dbReference type="Proteomes" id="UP000515158">
    <property type="component" value="Unplaced"/>
</dbReference>
<keyword evidence="1" id="KW-0812">Transmembrane</keyword>
<evidence type="ECO:0000256" key="1">
    <source>
        <dbReference type="SAM" id="Phobius"/>
    </source>
</evidence>
<protein>
    <submittedName>
        <fullName evidence="5">Uncharacterized protein LOC117648226</fullName>
    </submittedName>
</protein>
<feature type="signal peptide" evidence="2">
    <location>
        <begin position="1"/>
        <end position="21"/>
    </location>
</feature>
<dbReference type="OrthoDB" id="8190413at2759"/>
<feature type="chain" id="PRO_5027567337" evidence="2">
    <location>
        <begin position="22"/>
        <end position="615"/>
    </location>
</feature>
<keyword evidence="4" id="KW-1185">Reference proteome</keyword>
<reference evidence="5" key="1">
    <citation type="submission" date="2025-08" db="UniProtKB">
        <authorList>
            <consortium name="RefSeq"/>
        </authorList>
    </citation>
    <scope>IDENTIFICATION</scope>
    <source>
        <tissue evidence="5">Total insect</tissue>
    </source>
</reference>
<dbReference type="GeneID" id="117648226"/>
<evidence type="ECO:0000256" key="2">
    <source>
        <dbReference type="SAM" id="SignalP"/>
    </source>
</evidence>
<keyword evidence="1" id="KW-0472">Membrane</keyword>
<proteinExistence type="predicted"/>
<evidence type="ECO:0000259" key="3">
    <source>
        <dbReference type="Pfam" id="PF08357"/>
    </source>
</evidence>
<dbReference type="AlphaFoldDB" id="A0A6P8ZCL8"/>
<dbReference type="KEGG" id="tpal:117648226"/>
<accession>A0A6P8ZCL8</accession>
<name>A0A6P8ZCL8_THRPL</name>
<sequence length="615" mass="70978">MRQFVMLLLLLVAYGVNVSDGVSRPKFPDCSETKFPSPENVLPGGSCIIQRWGWDKQNDGTFRNIDCENLRLNETLDGKVVPKNSQNLVEVKLGVFQYLHNHRSYPNPTISFSKINCTDVMVKLSVVDSNITSCIKFNFSTSDPKLMEKADFLYDCRWLPHQYENNVIEAPMTIEYQASNKISAEYKKYYFRLPQNGTADREETGFRDFQLLVYREQQTDSPCVSFYWSRPPEKFNVSKYKVNLHNKNDNVTKPDSFFVDDPKTSICSLPDVNTSYFISVEPCICSEGNCTCGAASVSETFCTNVSNIHFTIVLLVALIILIIILLLLWCWYLIKLYVSTRTTRFQNCILVFEPSCKSHVTVVTKLVEFLRSLRVPVLYGETDIGDQNSTDWYSENLSNADLVLIVSNPKPKNEIDFMTASTSYPVYTRGCVKSFLRDIIHTQKKFIRILLPYCDVHEFYDFTRTKEFYHLEKEPHRLLKEILGPYIWIPRILSRVLFAPYLQTEEWKNLKLAIKEAKKFINASEATAPLKNEYEVEYDQSCNTFSSTISDDEGAPDVELRNQKLQKYIDEESSGSESEFQLHKDFEEESHKSLDGMLDAQLFYDHEISTSLTNP</sequence>
<evidence type="ECO:0000313" key="5">
    <source>
        <dbReference type="RefSeq" id="XP_034246497.1"/>
    </source>
</evidence>
<keyword evidence="2" id="KW-0732">Signal</keyword>
<dbReference type="InterPro" id="IPR013568">
    <property type="entry name" value="SEFIR_dom"/>
</dbReference>
<evidence type="ECO:0000313" key="4">
    <source>
        <dbReference type="Proteomes" id="UP000515158"/>
    </source>
</evidence>
<gene>
    <name evidence="5" type="primary">LOC117648226</name>
</gene>